<dbReference type="OrthoDB" id="9798676at2"/>
<name>A0A1J0KSX2_9GAMM</name>
<dbReference type="STRING" id="1542390.KX01_1354"/>
<reference evidence="3" key="1">
    <citation type="submission" date="2014-10" db="EMBL/GenBank/DDBJ databases">
        <authorList>
            <person name="Kuske C.R."/>
            <person name="Challacombe J.F."/>
            <person name="Daligault H.E."/>
            <person name="Davenport K.W."/>
            <person name="Johnson S.L."/>
            <person name="Siddaramappa S."/>
            <person name="Petersen J.M."/>
        </authorList>
    </citation>
    <scope>NUCLEOTIDE SEQUENCE [LARGE SCALE GENOMIC DNA]</scope>
    <source>
        <strain evidence="3">CA97-1460</strain>
    </source>
</reference>
<gene>
    <name evidence="2" type="ORF">KX01_1354</name>
</gene>
<accession>A0A1J0KSX2</accession>
<evidence type="ECO:0000313" key="3">
    <source>
        <dbReference type="Proteomes" id="UP000182521"/>
    </source>
</evidence>
<protein>
    <recommendedName>
        <fullName evidence="1">Beta-ketoacyl synthase-like N-terminal domain-containing protein</fullName>
    </recommendedName>
</protein>
<feature type="domain" description="Beta-ketoacyl synthase-like N-terminal" evidence="1">
    <location>
        <begin position="38"/>
        <end position="221"/>
    </location>
</feature>
<proteinExistence type="predicted"/>
<dbReference type="InterPro" id="IPR014030">
    <property type="entry name" value="Ketoacyl_synth_N"/>
</dbReference>
<dbReference type="KEGG" id="frc:KX01_1354"/>
<dbReference type="AlphaFoldDB" id="A0A1J0KSX2"/>
<organism evidence="2 3">
    <name type="scientific">Francisella frigiditurris</name>
    <dbReference type="NCBI Taxonomy" id="1542390"/>
    <lineage>
        <taxon>Bacteria</taxon>
        <taxon>Pseudomonadati</taxon>
        <taxon>Pseudomonadota</taxon>
        <taxon>Gammaproteobacteria</taxon>
        <taxon>Thiotrichales</taxon>
        <taxon>Francisellaceae</taxon>
        <taxon>Francisella</taxon>
    </lineage>
</organism>
<dbReference type="Pfam" id="PF13723">
    <property type="entry name" value="Ketoacyl-synt_2"/>
    <property type="match status" value="1"/>
</dbReference>
<dbReference type="Proteomes" id="UP000182521">
    <property type="component" value="Chromosome"/>
</dbReference>
<evidence type="ECO:0000259" key="1">
    <source>
        <dbReference type="Pfam" id="PF13723"/>
    </source>
</evidence>
<dbReference type="EMBL" id="CP009654">
    <property type="protein sequence ID" value="APC96783.1"/>
    <property type="molecule type" value="Genomic_DNA"/>
</dbReference>
<evidence type="ECO:0000313" key="2">
    <source>
        <dbReference type="EMBL" id="APC96783.1"/>
    </source>
</evidence>
<sequence length="254" mass="28707">MIIILVIINLNIFFLEIMRLYLNAWKAVSNDLNTTDEWKEWSIVLNKPQGDLVLKVNDIPPMLRRRCSTASKIALSLALGFLEEKNINAGVFCSQHGELHNTVDLFKQIKAKEVLSPNKFSQCVHNTSSGLLSIQKNLNIPFNSISAGCETFQMGLIDAIAQLKDKKNILFITFDEKNPELYSKLNVKYDLDYGLALYISSEYKETSIVLDIEFDTNHISKTAIPPALIFIAWLLGDRKGTLVLPMLKIKELSS</sequence>
<keyword evidence="3" id="KW-1185">Reference proteome</keyword>